<dbReference type="FunFam" id="2.40.30.170:FF:000010">
    <property type="entry name" value="Efflux RND transporter periplasmic adaptor subunit"/>
    <property type="match status" value="1"/>
</dbReference>
<evidence type="ECO:0000259" key="6">
    <source>
        <dbReference type="Pfam" id="PF25954"/>
    </source>
</evidence>
<dbReference type="GO" id="GO:0046914">
    <property type="term" value="F:transition metal ion binding"/>
    <property type="evidence" value="ECO:0007669"/>
    <property type="project" value="TreeGrafter"/>
</dbReference>
<sequence>MVKNRKQLVPIISTIAIGVVLAGLILTWDRNSGSASVDSSDSAKSEKSGESKQDSRDGTADSSYSRGPKGGKLFKTDDFGLEITIYEEGVPPQFRIYLYEKGKPLPPSAAKVTVTLSRLGGPAQAFAFKPQASFLLGDQIVEEPHSFDVLIDANWKGKTFHWKYSQVEARVEMPDEMLKSVGVEIMTAGPAVIKPKLHRPGEIIFNEHTIVHVVPRLPGIVMTVHAHHGQQVKKGEVLAVIESQMLADLRSQYRVAQKRLALAQTTFERERRLWEDRISAKQDYLAAQQSLSEAEISVDLAAVQLRLLGVRPESSYREGNLARYEIRTPIPGLVIEKAIAQGQTLKEDEEIYTIADVSTVWTAITVYPKDLAMVQVGQKATIKATAFDIEDKGLITYITTLIGEQTRTATARIELDNRDGKWRPGMFVNAELEAEEIQVPVAVSADAIQKVRDWSVVFGRYGEYLEARPLELGRSDGQMVEVLKGLSAGGQYAAGNSFAIKAELGKSGATHDH</sequence>
<keyword evidence="4" id="KW-0812">Transmembrane</keyword>
<dbReference type="Proteomes" id="UP000183339">
    <property type="component" value="Unassembled WGS sequence"/>
</dbReference>
<dbReference type="Pfam" id="PF25893">
    <property type="entry name" value="HH_CzcB"/>
    <property type="match status" value="1"/>
</dbReference>
<feature type="region of interest" description="Disordered" evidence="3">
    <location>
        <begin position="33"/>
        <end position="69"/>
    </location>
</feature>
<dbReference type="GO" id="GO:0030288">
    <property type="term" value="C:outer membrane-bounded periplasmic space"/>
    <property type="evidence" value="ECO:0007669"/>
    <property type="project" value="TreeGrafter"/>
</dbReference>
<evidence type="ECO:0000256" key="3">
    <source>
        <dbReference type="SAM" id="MobiDB-lite"/>
    </source>
</evidence>
<keyword evidence="2" id="KW-0813">Transport</keyword>
<evidence type="ECO:0000259" key="8">
    <source>
        <dbReference type="Pfam" id="PF25973"/>
    </source>
</evidence>
<dbReference type="PANTHER" id="PTHR30097">
    <property type="entry name" value="CATION EFFLUX SYSTEM PROTEIN CUSB"/>
    <property type="match status" value="1"/>
</dbReference>
<evidence type="ECO:0000256" key="4">
    <source>
        <dbReference type="SAM" id="Phobius"/>
    </source>
</evidence>
<feature type="domain" description="CzcB-like barrel-sandwich hybrid" evidence="8">
    <location>
        <begin position="210"/>
        <end position="356"/>
    </location>
</feature>
<keyword evidence="4" id="KW-0472">Membrane</keyword>
<dbReference type="GO" id="GO:0060003">
    <property type="term" value="P:copper ion export"/>
    <property type="evidence" value="ECO:0007669"/>
    <property type="project" value="TreeGrafter"/>
</dbReference>
<evidence type="ECO:0000313" key="10">
    <source>
        <dbReference type="EMBL" id="SET67029.1"/>
    </source>
</evidence>
<name>A0A1I0G892_9PROT</name>
<dbReference type="PANTHER" id="PTHR30097:SF4">
    <property type="entry name" value="SLR6042 PROTEIN"/>
    <property type="match status" value="1"/>
</dbReference>
<reference evidence="10 11" key="1">
    <citation type="submission" date="2016-10" db="EMBL/GenBank/DDBJ databases">
        <authorList>
            <person name="de Groot N.N."/>
        </authorList>
    </citation>
    <scope>NUCLEOTIDE SEQUENCE [LARGE SCALE GENOMIC DNA]</scope>
    <source>
        <strain evidence="10 11">Nl7</strain>
    </source>
</reference>
<dbReference type="InterPro" id="IPR051909">
    <property type="entry name" value="MFP_Cation_Efflux"/>
</dbReference>
<dbReference type="InterPro" id="IPR058647">
    <property type="entry name" value="BSH_CzcB-like"/>
</dbReference>
<protein>
    <submittedName>
        <fullName evidence="10">Membrane fusion protein, cobalt-zinc-cadmium efflux system</fullName>
    </submittedName>
</protein>
<evidence type="ECO:0000256" key="2">
    <source>
        <dbReference type="ARBA" id="ARBA00022448"/>
    </source>
</evidence>
<organism evidence="10 11">
    <name type="scientific">Nitrosospira multiformis</name>
    <dbReference type="NCBI Taxonomy" id="1231"/>
    <lineage>
        <taxon>Bacteria</taxon>
        <taxon>Pseudomonadati</taxon>
        <taxon>Pseudomonadota</taxon>
        <taxon>Betaproteobacteria</taxon>
        <taxon>Nitrosomonadales</taxon>
        <taxon>Nitrosomonadaceae</taxon>
        <taxon>Nitrosospira</taxon>
    </lineage>
</organism>
<dbReference type="RefSeq" id="WP_074709242.1">
    <property type="nucleotide sequence ID" value="NZ_FOHI01000012.1"/>
</dbReference>
<feature type="domain" description="CzcB-like C-terminal circularly permuted SH3-like" evidence="9">
    <location>
        <begin position="441"/>
        <end position="501"/>
    </location>
</feature>
<dbReference type="Gene3D" id="2.40.30.170">
    <property type="match status" value="1"/>
</dbReference>
<feature type="domain" description="CzcB N-terminal" evidence="7">
    <location>
        <begin position="71"/>
        <end position="162"/>
    </location>
</feature>
<feature type="compositionally biased region" description="Basic and acidic residues" evidence="3">
    <location>
        <begin position="41"/>
        <end position="59"/>
    </location>
</feature>
<evidence type="ECO:0000313" key="11">
    <source>
        <dbReference type="Proteomes" id="UP000183339"/>
    </source>
</evidence>
<dbReference type="NCBIfam" id="TIGR01730">
    <property type="entry name" value="RND_mfp"/>
    <property type="match status" value="1"/>
</dbReference>
<feature type="domain" description="CzcB-like alpha-helical hairpin" evidence="5">
    <location>
        <begin position="248"/>
        <end position="306"/>
    </location>
</feature>
<feature type="transmembrane region" description="Helical" evidence="4">
    <location>
        <begin position="7"/>
        <end position="28"/>
    </location>
</feature>
<dbReference type="Pfam" id="PF25971">
    <property type="entry name" value="CzcB_N"/>
    <property type="match status" value="1"/>
</dbReference>
<dbReference type="InterPro" id="IPR058649">
    <property type="entry name" value="CzcB_C"/>
</dbReference>
<dbReference type="EMBL" id="FOHI01000012">
    <property type="protein sequence ID" value="SET67029.1"/>
    <property type="molecule type" value="Genomic_DNA"/>
</dbReference>
<evidence type="ECO:0000256" key="1">
    <source>
        <dbReference type="ARBA" id="ARBA00009477"/>
    </source>
</evidence>
<dbReference type="Gene3D" id="2.40.50.100">
    <property type="match status" value="1"/>
</dbReference>
<feature type="domain" description="CusB-like beta-barrel" evidence="6">
    <location>
        <begin position="359"/>
        <end position="435"/>
    </location>
</feature>
<dbReference type="InterPro" id="IPR058792">
    <property type="entry name" value="Beta-barrel_RND_2"/>
</dbReference>
<dbReference type="InterPro" id="IPR006143">
    <property type="entry name" value="RND_pump_MFP"/>
</dbReference>
<evidence type="ECO:0000259" key="7">
    <source>
        <dbReference type="Pfam" id="PF25971"/>
    </source>
</evidence>
<accession>A0A1I0G892</accession>
<dbReference type="AlphaFoldDB" id="A0A1I0G892"/>
<keyword evidence="4" id="KW-1133">Transmembrane helix</keyword>
<dbReference type="GO" id="GO:0022857">
    <property type="term" value="F:transmembrane transporter activity"/>
    <property type="evidence" value="ECO:0007669"/>
    <property type="project" value="InterPro"/>
</dbReference>
<dbReference type="InterPro" id="IPR058646">
    <property type="entry name" value="CzcB_N"/>
</dbReference>
<dbReference type="SUPFAM" id="SSF111369">
    <property type="entry name" value="HlyD-like secretion proteins"/>
    <property type="match status" value="1"/>
</dbReference>
<proteinExistence type="inferred from homology"/>
<evidence type="ECO:0000259" key="5">
    <source>
        <dbReference type="Pfam" id="PF25893"/>
    </source>
</evidence>
<dbReference type="Gene3D" id="2.40.420.20">
    <property type="match status" value="1"/>
</dbReference>
<gene>
    <name evidence="10" type="ORF">SAMN05216412_11229</name>
</gene>
<comment type="similarity">
    <text evidence="1">Belongs to the membrane fusion protein (MFP) (TC 8.A.1) family.</text>
</comment>
<dbReference type="Pfam" id="PF25975">
    <property type="entry name" value="CzcB_C"/>
    <property type="match status" value="1"/>
</dbReference>
<dbReference type="GO" id="GO:0016020">
    <property type="term" value="C:membrane"/>
    <property type="evidence" value="ECO:0007669"/>
    <property type="project" value="InterPro"/>
</dbReference>
<dbReference type="Pfam" id="PF25973">
    <property type="entry name" value="BSH_CzcB"/>
    <property type="match status" value="1"/>
</dbReference>
<evidence type="ECO:0000259" key="9">
    <source>
        <dbReference type="Pfam" id="PF25975"/>
    </source>
</evidence>
<dbReference type="GO" id="GO:0015679">
    <property type="term" value="P:plasma membrane copper ion transport"/>
    <property type="evidence" value="ECO:0007669"/>
    <property type="project" value="TreeGrafter"/>
</dbReference>
<dbReference type="InterPro" id="IPR058648">
    <property type="entry name" value="HH_CzcB-like"/>
</dbReference>
<dbReference type="Pfam" id="PF25954">
    <property type="entry name" value="Beta-barrel_RND_2"/>
    <property type="match status" value="1"/>
</dbReference>